<accession>A0A1G2T717</accession>
<gene>
    <name evidence="8" type="ORF">A2W58_02115</name>
</gene>
<dbReference type="Proteomes" id="UP000179264">
    <property type="component" value="Unassembled WGS sequence"/>
</dbReference>
<evidence type="ECO:0000256" key="3">
    <source>
        <dbReference type="ARBA" id="ARBA00022723"/>
    </source>
</evidence>
<dbReference type="PANTHER" id="PTHR43409">
    <property type="entry name" value="ANAEROBIC MAGNESIUM-PROTOPORPHYRIN IX MONOMETHYL ESTER CYCLASE-RELATED"/>
    <property type="match status" value="1"/>
</dbReference>
<organism evidence="8 9">
    <name type="scientific">Candidatus Zambryskibacteria bacterium RIFCSPHIGHO2_02_38_10.5</name>
    <dbReference type="NCBI Taxonomy" id="1802742"/>
    <lineage>
        <taxon>Bacteria</taxon>
        <taxon>Candidatus Zambryskiibacteriota</taxon>
    </lineage>
</organism>
<keyword evidence="4" id="KW-0408">Iron</keyword>
<comment type="cofactor">
    <cofactor evidence="1">
        <name>[4Fe-4S] cluster</name>
        <dbReference type="ChEBI" id="CHEBI:49883"/>
    </cofactor>
</comment>
<dbReference type="InterPro" id="IPR051198">
    <property type="entry name" value="BchE-like"/>
</dbReference>
<dbReference type="InterPro" id="IPR058240">
    <property type="entry name" value="rSAM_sf"/>
</dbReference>
<name>A0A1G2T717_9BACT</name>
<dbReference type="InterPro" id="IPR007197">
    <property type="entry name" value="rSAM"/>
</dbReference>
<dbReference type="Gene3D" id="3.80.30.20">
    <property type="entry name" value="tm_1862 like domain"/>
    <property type="match status" value="1"/>
</dbReference>
<keyword evidence="5" id="KW-0411">Iron-sulfur</keyword>
<evidence type="ECO:0008006" key="10">
    <source>
        <dbReference type="Google" id="ProtNLM"/>
    </source>
</evidence>
<dbReference type="GO" id="GO:0031419">
    <property type="term" value="F:cobalamin binding"/>
    <property type="evidence" value="ECO:0007669"/>
    <property type="project" value="InterPro"/>
</dbReference>
<dbReference type="SFLD" id="SFLDS00029">
    <property type="entry name" value="Radical_SAM"/>
    <property type="match status" value="1"/>
</dbReference>
<dbReference type="EMBL" id="MHVL01000028">
    <property type="protein sequence ID" value="OHA93040.1"/>
    <property type="molecule type" value="Genomic_DNA"/>
</dbReference>
<keyword evidence="3" id="KW-0479">Metal-binding</keyword>
<dbReference type="Gene3D" id="3.40.50.280">
    <property type="entry name" value="Cobalamin-binding domain"/>
    <property type="match status" value="1"/>
</dbReference>
<comment type="caution">
    <text evidence="8">The sequence shown here is derived from an EMBL/GenBank/DDBJ whole genome shotgun (WGS) entry which is preliminary data.</text>
</comment>
<evidence type="ECO:0000256" key="5">
    <source>
        <dbReference type="ARBA" id="ARBA00023014"/>
    </source>
</evidence>
<dbReference type="GO" id="GO:0051539">
    <property type="term" value="F:4 iron, 4 sulfur cluster binding"/>
    <property type="evidence" value="ECO:0007669"/>
    <property type="project" value="UniProtKB-KW"/>
</dbReference>
<dbReference type="GO" id="GO:0046872">
    <property type="term" value="F:metal ion binding"/>
    <property type="evidence" value="ECO:0007669"/>
    <property type="project" value="UniProtKB-KW"/>
</dbReference>
<dbReference type="GO" id="GO:0003824">
    <property type="term" value="F:catalytic activity"/>
    <property type="evidence" value="ECO:0007669"/>
    <property type="project" value="InterPro"/>
</dbReference>
<dbReference type="AlphaFoldDB" id="A0A1G2T717"/>
<dbReference type="InterPro" id="IPR023404">
    <property type="entry name" value="rSAM_horseshoe"/>
</dbReference>
<dbReference type="InterPro" id="IPR006638">
    <property type="entry name" value="Elp3/MiaA/NifB-like_rSAM"/>
</dbReference>
<evidence type="ECO:0000256" key="1">
    <source>
        <dbReference type="ARBA" id="ARBA00001966"/>
    </source>
</evidence>
<evidence type="ECO:0000313" key="8">
    <source>
        <dbReference type="EMBL" id="OHA93040.1"/>
    </source>
</evidence>
<sequence>MRVCLNVPPSLILSDERLMMHLGILKVGSVLKEKGIPVDHLDLSGVKNYTAVIKTYIADNDTLIFGITATSPQIPASVALVKAIKEKRPEAKVILGGSHVTLVNAAFRKEVAKGISGRATRAFQKLDGLFDTMIAGDGELAMLHALENPNLKFIDADDPKSDLFLNSTSLNALPWPARDLVDVPSYKYTIDGIRAITMILQLGCPFGCGFCGGRESPFLRRVRLRDTENAIAEMRHIYETYGLRGIMFYDDELNVNPQMIPLMHGIARLGKELGIEWKLRGFVKSELFTAEQASVMYEAGFREILIGFESGSPLILKNINKRATKEDNTRCVELARDAGLRVKALMSMGHPGESEQTVRETEEWILAMKPDSFDLTRITVYPGTPYFDHAVPHATQDGVWIYTINGSNLYSREVDFTTNFLYYKGDRGDRMGLNQFFTFTDFLSAEDLGQLRTETETRLREKLGQPFQDDAPAIQFEHSMGMGLPEHILRSSS</sequence>
<evidence type="ECO:0000313" key="9">
    <source>
        <dbReference type="Proteomes" id="UP000179264"/>
    </source>
</evidence>
<dbReference type="InterPro" id="IPR006158">
    <property type="entry name" value="Cobalamin-bd"/>
</dbReference>
<feature type="domain" description="B12-binding" evidence="6">
    <location>
        <begin position="7"/>
        <end position="156"/>
    </location>
</feature>
<dbReference type="Pfam" id="PF02310">
    <property type="entry name" value="B12-binding"/>
    <property type="match status" value="1"/>
</dbReference>
<dbReference type="SUPFAM" id="SSF102114">
    <property type="entry name" value="Radical SAM enzymes"/>
    <property type="match status" value="1"/>
</dbReference>
<dbReference type="Pfam" id="PF04055">
    <property type="entry name" value="Radical_SAM"/>
    <property type="match status" value="1"/>
</dbReference>
<evidence type="ECO:0000256" key="2">
    <source>
        <dbReference type="ARBA" id="ARBA00022691"/>
    </source>
</evidence>
<dbReference type="CDD" id="cd01335">
    <property type="entry name" value="Radical_SAM"/>
    <property type="match status" value="1"/>
</dbReference>
<dbReference type="InterPro" id="IPR034466">
    <property type="entry name" value="Methyltransferase_Class_B"/>
</dbReference>
<evidence type="ECO:0000256" key="4">
    <source>
        <dbReference type="ARBA" id="ARBA00023004"/>
    </source>
</evidence>
<evidence type="ECO:0000259" key="6">
    <source>
        <dbReference type="PROSITE" id="PS51332"/>
    </source>
</evidence>
<reference evidence="8 9" key="1">
    <citation type="journal article" date="2016" name="Nat. Commun.">
        <title>Thousands of microbial genomes shed light on interconnected biogeochemical processes in an aquifer system.</title>
        <authorList>
            <person name="Anantharaman K."/>
            <person name="Brown C.T."/>
            <person name="Hug L.A."/>
            <person name="Sharon I."/>
            <person name="Castelle C.J."/>
            <person name="Probst A.J."/>
            <person name="Thomas B.C."/>
            <person name="Singh A."/>
            <person name="Wilkins M.J."/>
            <person name="Karaoz U."/>
            <person name="Brodie E.L."/>
            <person name="Williams K.H."/>
            <person name="Hubbard S.S."/>
            <person name="Banfield J.F."/>
        </authorList>
    </citation>
    <scope>NUCLEOTIDE SEQUENCE [LARGE SCALE GENOMIC DNA]</scope>
</reference>
<protein>
    <recommendedName>
        <fullName evidence="10">B12-binding domain-containing radical SAM protein</fullName>
    </recommendedName>
</protein>
<proteinExistence type="predicted"/>
<evidence type="ECO:0000259" key="7">
    <source>
        <dbReference type="PROSITE" id="PS51918"/>
    </source>
</evidence>
<dbReference type="SFLD" id="SFLDG01082">
    <property type="entry name" value="B12-binding_domain_containing"/>
    <property type="match status" value="1"/>
</dbReference>
<dbReference type="SFLD" id="SFLDG01123">
    <property type="entry name" value="methyltransferase_(Class_B)"/>
    <property type="match status" value="1"/>
</dbReference>
<dbReference type="PROSITE" id="PS51918">
    <property type="entry name" value="RADICAL_SAM"/>
    <property type="match status" value="1"/>
</dbReference>
<dbReference type="PROSITE" id="PS51332">
    <property type="entry name" value="B12_BINDING"/>
    <property type="match status" value="1"/>
</dbReference>
<dbReference type="SMART" id="SM00729">
    <property type="entry name" value="Elp3"/>
    <property type="match status" value="1"/>
</dbReference>
<feature type="domain" description="Radical SAM core" evidence="7">
    <location>
        <begin position="190"/>
        <end position="413"/>
    </location>
</feature>
<keyword evidence="2" id="KW-0949">S-adenosyl-L-methionine</keyword>